<feature type="domain" description="Glyoxalase-like" evidence="1">
    <location>
        <begin position="11"/>
        <end position="208"/>
    </location>
</feature>
<dbReference type="Pfam" id="PF13468">
    <property type="entry name" value="Glyoxalase_3"/>
    <property type="match status" value="1"/>
</dbReference>
<dbReference type="Gene3D" id="3.10.180.10">
    <property type="entry name" value="2,3-Dihydroxybiphenyl 1,2-Dioxygenase, domain 1"/>
    <property type="match status" value="1"/>
</dbReference>
<keyword evidence="3" id="KW-1185">Reference proteome</keyword>
<name>A0A2T3Z837_TRIA4</name>
<dbReference type="PANTHER" id="PTHR40265">
    <property type="entry name" value="BLL2707 PROTEIN"/>
    <property type="match status" value="1"/>
</dbReference>
<dbReference type="Proteomes" id="UP000240493">
    <property type="component" value="Unassembled WGS sequence"/>
</dbReference>
<reference evidence="2 3" key="1">
    <citation type="submission" date="2016-07" db="EMBL/GenBank/DDBJ databases">
        <title>Multiple horizontal gene transfer events from other fungi enriched the ability of initially mycotrophic Trichoderma (Ascomycota) to feed on dead plant biomass.</title>
        <authorList>
            <consortium name="DOE Joint Genome Institute"/>
            <person name="Aerts A."/>
            <person name="Atanasova L."/>
            <person name="Chenthamara K."/>
            <person name="Zhang J."/>
            <person name="Grujic M."/>
            <person name="Henrissat B."/>
            <person name="Kuo A."/>
            <person name="Salamov A."/>
            <person name="Lipzen A."/>
            <person name="Labutti K."/>
            <person name="Barry K."/>
            <person name="Miao Y."/>
            <person name="Rahimi M.J."/>
            <person name="Shen Q."/>
            <person name="Grigoriev I.V."/>
            <person name="Kubicek C.P."/>
            <person name="Druzhinina I.S."/>
        </authorList>
    </citation>
    <scope>NUCLEOTIDE SEQUENCE [LARGE SCALE GENOMIC DNA]</scope>
    <source>
        <strain evidence="2 3">CBS 433.97</strain>
    </source>
</reference>
<dbReference type="AlphaFoldDB" id="A0A2T3Z837"/>
<dbReference type="OrthoDB" id="408973at2759"/>
<evidence type="ECO:0000259" key="1">
    <source>
        <dbReference type="Pfam" id="PF13468"/>
    </source>
</evidence>
<dbReference type="InterPro" id="IPR029068">
    <property type="entry name" value="Glyas_Bleomycin-R_OHBP_Dase"/>
</dbReference>
<evidence type="ECO:0000313" key="3">
    <source>
        <dbReference type="Proteomes" id="UP000240493"/>
    </source>
</evidence>
<protein>
    <recommendedName>
        <fullName evidence="1">Glyoxalase-like domain-containing protein</fullName>
    </recommendedName>
</protein>
<gene>
    <name evidence="2" type="ORF">M441DRAFT_141187</name>
</gene>
<dbReference type="PANTHER" id="PTHR40265:SF1">
    <property type="entry name" value="GLYOXALASE-LIKE DOMAIN-CONTAINING PROTEIN"/>
    <property type="match status" value="1"/>
</dbReference>
<accession>A0A2T3Z837</accession>
<dbReference type="EMBL" id="KZ679262">
    <property type="protein sequence ID" value="PTB40956.1"/>
    <property type="molecule type" value="Genomic_DNA"/>
</dbReference>
<evidence type="ECO:0000313" key="2">
    <source>
        <dbReference type="EMBL" id="PTB40956.1"/>
    </source>
</evidence>
<organism evidence="2 3">
    <name type="scientific">Trichoderma asperellum (strain ATCC 204424 / CBS 433.97 / NBRC 101777)</name>
    <dbReference type="NCBI Taxonomy" id="1042311"/>
    <lineage>
        <taxon>Eukaryota</taxon>
        <taxon>Fungi</taxon>
        <taxon>Dikarya</taxon>
        <taxon>Ascomycota</taxon>
        <taxon>Pezizomycotina</taxon>
        <taxon>Sordariomycetes</taxon>
        <taxon>Hypocreomycetidae</taxon>
        <taxon>Hypocreales</taxon>
        <taxon>Hypocreaceae</taxon>
        <taxon>Trichoderma</taxon>
    </lineage>
</organism>
<dbReference type="InterPro" id="IPR025870">
    <property type="entry name" value="Glyoxalase-like_dom"/>
</dbReference>
<proteinExistence type="predicted"/>
<sequence length="310" mass="34443">MASQSTPESVFDHVILLIPHSQLISLPQWLSDAFTILEGGVHEGGMTENKIVVFKDGVYLELIAFVDGLNPQHRAMHPWGRQPDGHIIHWAHTILSHEEEEGSNNSEEKFRAVQARIQDSQVGIKYLDPEPGFRTMADGSKRTWANAIPNFDNYKGPIYVNQQPFWTFDRTPRSLRAPITPGNASHPSGAVGVAGISLFIKDEEVLTNMVPFYNAIFNKPGVNESPHKNVTRYSWEAAAPAHPEFGQRHFFLYHGTKEAFTEEEMAEANGVVPDIFIKLSLYTKGKGGSVKGALVKGTLITFELIPIPSS</sequence>